<dbReference type="InterPro" id="IPR015943">
    <property type="entry name" value="WD40/YVTN_repeat-like_dom_sf"/>
</dbReference>
<dbReference type="AlphaFoldDB" id="A0A7C3MKD3"/>
<accession>A0A7C3MKD3</accession>
<organism evidence="1">
    <name type="scientific">Dictyoglomus thermophilum</name>
    <dbReference type="NCBI Taxonomy" id="14"/>
    <lineage>
        <taxon>Bacteria</taxon>
        <taxon>Pseudomonadati</taxon>
        <taxon>Dictyoglomota</taxon>
        <taxon>Dictyoglomia</taxon>
        <taxon>Dictyoglomales</taxon>
        <taxon>Dictyoglomaceae</taxon>
        <taxon>Dictyoglomus</taxon>
    </lineage>
</organism>
<gene>
    <name evidence="1" type="ORF">ENW00_06115</name>
</gene>
<name>A0A7C3MKD3_DICTH</name>
<dbReference type="Gene3D" id="2.130.10.10">
    <property type="entry name" value="YVTN repeat-like/Quinoprotein amine dehydrogenase"/>
    <property type="match status" value="1"/>
</dbReference>
<comment type="caution">
    <text evidence="1">The sequence shown here is derived from an EMBL/GenBank/DDBJ whole genome shotgun (WGS) entry which is preliminary data.</text>
</comment>
<dbReference type="PANTHER" id="PTHR42754">
    <property type="entry name" value="ENDOGLUCANASE"/>
    <property type="match status" value="1"/>
</dbReference>
<dbReference type="InterPro" id="IPR011047">
    <property type="entry name" value="Quinoprotein_ADH-like_sf"/>
</dbReference>
<sequence>MELEVSDFYILRLNSQGDVTWSKTYGGTQPECANSVKPTSDGGFIVVGFVNENGNGNVYVLKLRENGEKEWDLIYGKSGDDRAFDVVEVEAGKYVVCGYSDSKESGDYDIYLLEVLENGNIAWERKIGGNNNDKAYSIVKTGDGGFILAGETSQESFKDVYVVKVDSNGIKEWDKKYGGPSNDEARCIKTTPDGGYIVAGATASFGPSAYNFYVLKLDKDGNTGANPQ</sequence>
<dbReference type="SUPFAM" id="SSF50998">
    <property type="entry name" value="Quinoprotein alcohol dehydrogenase-like"/>
    <property type="match status" value="1"/>
</dbReference>
<reference evidence="1" key="1">
    <citation type="journal article" date="2020" name="mSystems">
        <title>Genome- and Community-Level Interaction Insights into Carbon Utilization and Element Cycling Functions of Hydrothermarchaeota in Hydrothermal Sediment.</title>
        <authorList>
            <person name="Zhou Z."/>
            <person name="Liu Y."/>
            <person name="Xu W."/>
            <person name="Pan J."/>
            <person name="Luo Z.H."/>
            <person name="Li M."/>
        </authorList>
    </citation>
    <scope>NUCLEOTIDE SEQUENCE [LARGE SCALE GENOMIC DNA]</scope>
    <source>
        <strain evidence="1">SpSt-81</strain>
    </source>
</reference>
<proteinExistence type="predicted"/>
<protein>
    <submittedName>
        <fullName evidence="1">Uncharacterized protein</fullName>
    </submittedName>
</protein>
<dbReference type="PANTHER" id="PTHR42754:SF1">
    <property type="entry name" value="LIPOPROTEIN"/>
    <property type="match status" value="1"/>
</dbReference>
<dbReference type="EMBL" id="DTIN01000020">
    <property type="protein sequence ID" value="HFX13715.1"/>
    <property type="molecule type" value="Genomic_DNA"/>
</dbReference>
<evidence type="ECO:0000313" key="1">
    <source>
        <dbReference type="EMBL" id="HFX13715.1"/>
    </source>
</evidence>